<comment type="caution">
    <text evidence="2">The sequence shown here is derived from an EMBL/GenBank/DDBJ whole genome shotgun (WGS) entry which is preliminary data.</text>
</comment>
<sequence length="500" mass="58625">MAIIDCFSFFNEFDLLDIRLAELNDVVDHFILCESTYTYMGQPKPLHFLENKERYKKYAHKIIHVPVTDYPENINQFQRDAFQREKMMDVIRHCSPDDLIIHTDIDEIPRVEAIKSAAGFDGITYMSMWMYQYYLNLLERKDWWHGYAIPKKHLDRICSFKNAQFSSGDIKEKENYFLTFIRYALIYEANQINISFQIRENSGWHFTNMGGLPALEKKFHSYAHADDPWPNLMKDRNRLKQQIDIGARIFHFEGLAEYFPIDTTFPRFVQENIKSLTKKGYIGDIYAAHKNLQKMYIKMRRNYALRDIANSNQQEDFCYLKPLRFLEFVLCEQDAPPIDMDRLPIPLPKGKLISEGKKATQSSRCAWSKGATCEEDASQVLIGSPTGQANCHTDLEENPWWTVDLEKVHQLSEIRIFNRVFPDDEDHSVMKRLQTLQISTSTDGKIYRTIYFHDNKHLIGGLDGKPLIFTISKAVNARFVRLSLNEKNCLHLDKVYIYGV</sequence>
<dbReference type="GO" id="GO:0006044">
    <property type="term" value="P:N-acetylglucosamine metabolic process"/>
    <property type="evidence" value="ECO:0007669"/>
    <property type="project" value="TreeGrafter"/>
</dbReference>
<evidence type="ECO:0000313" key="2">
    <source>
        <dbReference type="EMBL" id="KXV75586.1"/>
    </source>
</evidence>
<dbReference type="PANTHER" id="PTHR12224">
    <property type="entry name" value="BETA-1,4-MANNOSYL-GLYCOPROTEIN BETA-1,4-N-ACETYLGLUCOSAMINYL-TRANSFERASE"/>
    <property type="match status" value="1"/>
</dbReference>
<dbReference type="InterPro" id="IPR008979">
    <property type="entry name" value="Galactose-bd-like_sf"/>
</dbReference>
<dbReference type="AlphaFoldDB" id="A0A149V656"/>
<organism evidence="2 3">
    <name type="scientific">Acetobacter cerevisiae</name>
    <dbReference type="NCBI Taxonomy" id="178900"/>
    <lineage>
        <taxon>Bacteria</taxon>
        <taxon>Pseudomonadati</taxon>
        <taxon>Pseudomonadota</taxon>
        <taxon>Alphaproteobacteria</taxon>
        <taxon>Acetobacterales</taxon>
        <taxon>Acetobacteraceae</taxon>
        <taxon>Acetobacter</taxon>
    </lineage>
</organism>
<dbReference type="GO" id="GO:0003830">
    <property type="term" value="F:beta-1,4-mannosylglycoprotein 4-beta-N-acetylglucosaminyltransferase activity"/>
    <property type="evidence" value="ECO:0007669"/>
    <property type="project" value="InterPro"/>
</dbReference>
<dbReference type="Gene3D" id="2.60.120.260">
    <property type="entry name" value="Galactose-binding domain-like"/>
    <property type="match status" value="1"/>
</dbReference>
<reference evidence="2 3" key="1">
    <citation type="submission" date="2015-06" db="EMBL/GenBank/DDBJ databases">
        <title>Improved classification and identification of acetic acid bacteria using matrix-assisted laser desorption/ionization time-of-flight mass spectrometry; Gluconobacter nephelii and Gluconobacter uchimurae are later heterotypic synonyms of Gluconobacter japonicus and Gluconobacter oxydans, respectively.</title>
        <authorList>
            <person name="Li L."/>
            <person name="Cleenwerck I."/>
            <person name="De Vuyst L."/>
            <person name="Vandamme P."/>
        </authorList>
    </citation>
    <scope>NUCLEOTIDE SEQUENCE [LARGE SCALE GENOMIC DNA]</scope>
    <source>
        <strain evidence="2 3">LMG 1545</strain>
    </source>
</reference>
<dbReference type="EMBL" id="LIAA01000100">
    <property type="protein sequence ID" value="KXV75586.1"/>
    <property type="molecule type" value="Genomic_DNA"/>
</dbReference>
<dbReference type="InterPro" id="IPR000421">
    <property type="entry name" value="FA58C"/>
</dbReference>
<dbReference type="RefSeq" id="WP_062274899.1">
    <property type="nucleotide sequence ID" value="NZ_LIAA01000100.1"/>
</dbReference>
<evidence type="ECO:0000313" key="3">
    <source>
        <dbReference type="Proteomes" id="UP000075462"/>
    </source>
</evidence>
<proteinExistence type="predicted"/>
<dbReference type="PATRIC" id="fig|178900.7.peg.248"/>
<accession>A0A149V656</accession>
<dbReference type="PROSITE" id="PS50022">
    <property type="entry name" value="FA58C_3"/>
    <property type="match status" value="1"/>
</dbReference>
<dbReference type="Pfam" id="PF22633">
    <property type="entry name" value="F5_F8_type_C_2"/>
    <property type="match status" value="1"/>
</dbReference>
<gene>
    <name evidence="2" type="ORF">AD954_14605</name>
</gene>
<evidence type="ECO:0000259" key="1">
    <source>
        <dbReference type="PROSITE" id="PS50022"/>
    </source>
</evidence>
<dbReference type="GO" id="GO:0016020">
    <property type="term" value="C:membrane"/>
    <property type="evidence" value="ECO:0007669"/>
    <property type="project" value="InterPro"/>
</dbReference>
<dbReference type="Proteomes" id="UP000075462">
    <property type="component" value="Unassembled WGS sequence"/>
</dbReference>
<feature type="domain" description="F5/8 type C" evidence="1">
    <location>
        <begin position="340"/>
        <end position="500"/>
    </location>
</feature>
<protein>
    <recommendedName>
        <fullName evidence="1">F5/8 type C domain-containing protein</fullName>
    </recommendedName>
</protein>
<name>A0A149V656_9PROT</name>
<dbReference type="PANTHER" id="PTHR12224:SF0">
    <property type="entry name" value="BETA-1,4-MANNOSYL-GLYCOPROTEIN 4-BETA-N-ACETYLGLUCOSAMINYLTRANSFERASE"/>
    <property type="match status" value="1"/>
</dbReference>
<dbReference type="Pfam" id="PF04724">
    <property type="entry name" value="Glyco_transf_17"/>
    <property type="match status" value="1"/>
</dbReference>
<dbReference type="OrthoDB" id="1997677at2"/>
<dbReference type="SUPFAM" id="SSF49785">
    <property type="entry name" value="Galactose-binding domain-like"/>
    <property type="match status" value="1"/>
</dbReference>
<dbReference type="InterPro" id="IPR006813">
    <property type="entry name" value="Glyco_trans_17"/>
</dbReference>